<dbReference type="PANTHER" id="PTHR30160:SF22">
    <property type="entry name" value="LIPOPOLYSACCHARIDE CORE BIOSYNTHESIS PROTEIN"/>
    <property type="match status" value="1"/>
</dbReference>
<dbReference type="GO" id="GO:0009244">
    <property type="term" value="P:lipopolysaccharide core region biosynthetic process"/>
    <property type="evidence" value="ECO:0007669"/>
    <property type="project" value="TreeGrafter"/>
</dbReference>
<dbReference type="RefSeq" id="WP_136416955.1">
    <property type="nucleotide sequence ID" value="NZ_CP039396.1"/>
</dbReference>
<sequence length="344" mass="37935">MVSKRMLIIRFSALGDVAMTVPAIYSLATRYPDLNIDVVTRPFFARLFINAPDNVNVIGVDFNKDYKGVGGTIRLLRRLGKLRPDYVADLHNVLRSWIIDRYFCLRGVKVVMVDKMRGKRSELFRTGQPQPSFIDRYAKVFAELGYPVSLTFKSLYQNHSPALPFEPKHPAIGVAPFARYSNKTYPESQMREVISKLTAGGYNVYLFGGRGAEATRLKEWVAATSGCTSLAGEYPLEDEIALMGAMDAMVSMDSSNQHMAALAGTHVISIWGSTTPACGFMGYGQEAGRVVCLNIECQPCSVGGAPDCPKRHFDCMRKLAADTIVEKIRQTVEAASATSVPKHS</sequence>
<accession>A0A4P7W669</accession>
<dbReference type="InterPro" id="IPR002201">
    <property type="entry name" value="Glyco_trans_9"/>
</dbReference>
<dbReference type="CDD" id="cd03789">
    <property type="entry name" value="GT9_LPS_heptosyltransferase"/>
    <property type="match status" value="1"/>
</dbReference>
<dbReference type="GO" id="GO:0005829">
    <property type="term" value="C:cytosol"/>
    <property type="evidence" value="ECO:0007669"/>
    <property type="project" value="TreeGrafter"/>
</dbReference>
<keyword evidence="4" id="KW-1185">Reference proteome</keyword>
<organism evidence="3 4">
    <name type="scientific">Duncaniella dubosii</name>
    <dbReference type="NCBI Taxonomy" id="2518971"/>
    <lineage>
        <taxon>Bacteria</taxon>
        <taxon>Pseudomonadati</taxon>
        <taxon>Bacteroidota</taxon>
        <taxon>Bacteroidia</taxon>
        <taxon>Bacteroidales</taxon>
        <taxon>Muribaculaceae</taxon>
        <taxon>Duncaniella</taxon>
    </lineage>
</organism>
<evidence type="ECO:0000256" key="1">
    <source>
        <dbReference type="ARBA" id="ARBA00022676"/>
    </source>
</evidence>
<proteinExistence type="predicted"/>
<name>A0A4P7W669_9BACT</name>
<protein>
    <submittedName>
        <fullName evidence="3">Glycosyltransferase family 9 protein</fullName>
    </submittedName>
</protein>
<dbReference type="Gene3D" id="3.40.50.2000">
    <property type="entry name" value="Glycogen Phosphorylase B"/>
    <property type="match status" value="2"/>
</dbReference>
<keyword evidence="1" id="KW-0328">Glycosyltransferase</keyword>
<dbReference type="SUPFAM" id="SSF53756">
    <property type="entry name" value="UDP-Glycosyltransferase/glycogen phosphorylase"/>
    <property type="match status" value="1"/>
</dbReference>
<dbReference type="PANTHER" id="PTHR30160">
    <property type="entry name" value="TETRAACYLDISACCHARIDE 4'-KINASE-RELATED"/>
    <property type="match status" value="1"/>
</dbReference>
<dbReference type="Proteomes" id="UP000297149">
    <property type="component" value="Chromosome"/>
</dbReference>
<dbReference type="GO" id="GO:0008713">
    <property type="term" value="F:ADP-heptose-lipopolysaccharide heptosyltransferase activity"/>
    <property type="evidence" value="ECO:0007669"/>
    <property type="project" value="TreeGrafter"/>
</dbReference>
<reference evidence="4" key="1">
    <citation type="submission" date="2019-02" db="EMBL/GenBank/DDBJ databases">
        <title>Isolation and identification of novel species under the genus Muribaculum.</title>
        <authorList>
            <person name="Miyake S."/>
            <person name="Ding Y."/>
            <person name="Low A."/>
            <person name="Soh M."/>
            <person name="Seedorf H."/>
        </authorList>
    </citation>
    <scope>NUCLEOTIDE SEQUENCE [LARGE SCALE GENOMIC DNA]</scope>
    <source>
        <strain evidence="4">H5</strain>
    </source>
</reference>
<dbReference type="EMBL" id="CP039396">
    <property type="protein sequence ID" value="QCD43584.1"/>
    <property type="molecule type" value="Genomic_DNA"/>
</dbReference>
<evidence type="ECO:0000256" key="2">
    <source>
        <dbReference type="ARBA" id="ARBA00022679"/>
    </source>
</evidence>
<dbReference type="KEGG" id="ddb:E7747_15790"/>
<dbReference type="AlphaFoldDB" id="A0A4P7W669"/>
<evidence type="ECO:0000313" key="3">
    <source>
        <dbReference type="EMBL" id="QCD43584.1"/>
    </source>
</evidence>
<dbReference type="InterPro" id="IPR051199">
    <property type="entry name" value="LPS_LOS_Heptosyltrfase"/>
</dbReference>
<evidence type="ECO:0000313" key="4">
    <source>
        <dbReference type="Proteomes" id="UP000297149"/>
    </source>
</evidence>
<gene>
    <name evidence="3" type="ORF">E7747_15790</name>
</gene>
<dbReference type="Pfam" id="PF01075">
    <property type="entry name" value="Glyco_transf_9"/>
    <property type="match status" value="1"/>
</dbReference>
<keyword evidence="2 3" id="KW-0808">Transferase</keyword>